<evidence type="ECO:0000313" key="2">
    <source>
        <dbReference type="Proteomes" id="UP000294588"/>
    </source>
</evidence>
<evidence type="ECO:0000313" key="1">
    <source>
        <dbReference type="EMBL" id="TDF73393.1"/>
    </source>
</evidence>
<accession>A0AC61QJK3</accession>
<comment type="caution">
    <text evidence="1">The sequence shown here is derived from an EMBL/GenBank/DDBJ whole genome shotgun (WGS) entry which is preliminary data.</text>
</comment>
<gene>
    <name evidence="1" type="ORF">E0946_03270</name>
</gene>
<sequence length="467" mass="51001">MEKAKKHNNIFILEEMPIFQAILSLALPSMLSMLINILYNLTDTFFIGQLKDPNAMAGVSIALPLFTMQAAIAGIFGVGGASYLSRLLGKKDYYQAKETATISIFSTFIISIIVTIVGILTMPYTLKAVGASAATIVPASKYMFWMFLGSPIVFVKFTMVQMIRGEGGAKYSMYGLFIGTGANIILDPIFIFVLNMGVSGAAIATVIGQGLAMLYYIWYYHSTHAVAIPGKKYLHFKWNIFKEILYIGIPASLSQIMMSVGNAITYRLASSYGDASVASLGVASRVFSIPLFIFIGMAMGVQSLIGFNYGAGNYSRMKKALRSAVIINLGLSAIFTLIFILFPRGLIGIFIHNEEIMDIGKKVLEAYVWAIPFASVGMIFMNSLQAMGKALPALIVSLSRQGLIYIPAVLIMNKFFGFNGLVYAMPMGDAFTTILSFIFVYHIIQKLKTAPAAPISQEYIPFPADEA</sequence>
<dbReference type="EMBL" id="SMOG01000006">
    <property type="protein sequence ID" value="TDF73393.1"/>
    <property type="molecule type" value="Genomic_DNA"/>
</dbReference>
<proteinExistence type="predicted"/>
<reference evidence="1" key="1">
    <citation type="submission" date="2019-03" db="EMBL/GenBank/DDBJ databases">
        <title>Candidatus Syntrophosphaera thermopropionivorans: a novel player in syntrophic propionate oxidation during anaerobic digestion.</title>
        <authorList>
            <person name="Dyksma S."/>
        </authorList>
    </citation>
    <scope>NUCLEOTIDE SEQUENCE</scope>
    <source>
        <strain evidence="1">W5</strain>
    </source>
</reference>
<organism evidence="1 2">
    <name type="scientific">Candidatus Syntrophosphaera thermopropionivorans</name>
    <dbReference type="NCBI Taxonomy" id="2593015"/>
    <lineage>
        <taxon>Bacteria</taxon>
        <taxon>Pseudomonadati</taxon>
        <taxon>Candidatus Cloacimonadota</taxon>
        <taxon>Candidatus Cloacimonadia</taxon>
        <taxon>Candidatus Cloacimonadales</taxon>
        <taxon>Candidatus Cloacimonadaceae</taxon>
        <taxon>Candidatus Syntrophosphaera</taxon>
    </lineage>
</organism>
<name>A0AC61QJK3_9BACT</name>
<protein>
    <submittedName>
        <fullName evidence="1">MATE family efflux transporter</fullName>
    </submittedName>
</protein>
<dbReference type="Proteomes" id="UP000294588">
    <property type="component" value="Unassembled WGS sequence"/>
</dbReference>
<keyword evidence="2" id="KW-1185">Reference proteome</keyword>